<dbReference type="EMBL" id="JARKIK010000074">
    <property type="protein sequence ID" value="KAK8727732.1"/>
    <property type="molecule type" value="Genomic_DNA"/>
</dbReference>
<dbReference type="SUPFAM" id="SSF48508">
    <property type="entry name" value="Nuclear receptor ligand-binding domain"/>
    <property type="match status" value="1"/>
</dbReference>
<name>A0AAW0WKZ5_CHEQU</name>
<feature type="domain" description="NR LBD" evidence="11">
    <location>
        <begin position="319"/>
        <end position="550"/>
    </location>
</feature>
<proteinExistence type="predicted"/>
<protein>
    <recommendedName>
        <fullName evidence="14">Nuclear receptor</fullName>
    </recommendedName>
</protein>
<accession>A0AAW0WKZ5</accession>
<comment type="caution">
    <text evidence="12">The sequence shown here is derived from an EMBL/GenBank/DDBJ whole genome shotgun (WGS) entry which is preliminary data.</text>
</comment>
<dbReference type="PROSITE" id="PS51843">
    <property type="entry name" value="NR_LBD"/>
    <property type="match status" value="1"/>
</dbReference>
<dbReference type="SUPFAM" id="SSF57716">
    <property type="entry name" value="Glucocorticoid receptor-like (DNA-binding domain)"/>
    <property type="match status" value="1"/>
</dbReference>
<evidence type="ECO:0000259" key="11">
    <source>
        <dbReference type="PROSITE" id="PS51843"/>
    </source>
</evidence>
<evidence type="ECO:0000256" key="6">
    <source>
        <dbReference type="ARBA" id="ARBA00023163"/>
    </source>
</evidence>
<evidence type="ECO:0000256" key="8">
    <source>
        <dbReference type="ARBA" id="ARBA00023242"/>
    </source>
</evidence>
<organism evidence="12 13">
    <name type="scientific">Cherax quadricarinatus</name>
    <name type="common">Australian red claw crayfish</name>
    <dbReference type="NCBI Taxonomy" id="27406"/>
    <lineage>
        <taxon>Eukaryota</taxon>
        <taxon>Metazoa</taxon>
        <taxon>Ecdysozoa</taxon>
        <taxon>Arthropoda</taxon>
        <taxon>Crustacea</taxon>
        <taxon>Multicrustacea</taxon>
        <taxon>Malacostraca</taxon>
        <taxon>Eumalacostraca</taxon>
        <taxon>Eucarida</taxon>
        <taxon>Decapoda</taxon>
        <taxon>Pleocyemata</taxon>
        <taxon>Astacidea</taxon>
        <taxon>Parastacoidea</taxon>
        <taxon>Parastacidae</taxon>
        <taxon>Cherax</taxon>
    </lineage>
</organism>
<evidence type="ECO:0000256" key="7">
    <source>
        <dbReference type="ARBA" id="ARBA00023170"/>
    </source>
</evidence>
<dbReference type="GO" id="GO:0030154">
    <property type="term" value="P:cell differentiation"/>
    <property type="evidence" value="ECO:0007669"/>
    <property type="project" value="TreeGrafter"/>
</dbReference>
<reference evidence="12" key="2">
    <citation type="submission" date="2024-01" db="EMBL/GenBank/DDBJ databases">
        <authorList>
            <person name="He J."/>
            <person name="Wang M."/>
            <person name="Zheng J."/>
            <person name="Liu Z."/>
        </authorList>
    </citation>
    <scope>NUCLEOTIDE SEQUENCE</scope>
    <source>
        <strain evidence="12">ZL_2023a</strain>
        <tissue evidence="12">Muscle</tissue>
    </source>
</reference>
<dbReference type="Gene3D" id="1.10.565.10">
    <property type="entry name" value="Retinoid X Receptor"/>
    <property type="match status" value="1"/>
</dbReference>
<dbReference type="PROSITE" id="PS00031">
    <property type="entry name" value="NUCLEAR_REC_DBD_1"/>
    <property type="match status" value="1"/>
</dbReference>
<evidence type="ECO:0008006" key="14">
    <source>
        <dbReference type="Google" id="ProtNLM"/>
    </source>
</evidence>
<dbReference type="InterPro" id="IPR035500">
    <property type="entry name" value="NHR-like_dom_sf"/>
</dbReference>
<evidence type="ECO:0000256" key="1">
    <source>
        <dbReference type="ARBA" id="ARBA00022723"/>
    </source>
</evidence>
<dbReference type="Proteomes" id="UP001445076">
    <property type="component" value="Unassembled WGS sequence"/>
</dbReference>
<evidence type="ECO:0000256" key="4">
    <source>
        <dbReference type="ARBA" id="ARBA00023015"/>
    </source>
</evidence>
<keyword evidence="8" id="KW-0539">Nucleus</keyword>
<dbReference type="GO" id="GO:0008270">
    <property type="term" value="F:zinc ion binding"/>
    <property type="evidence" value="ECO:0007669"/>
    <property type="project" value="UniProtKB-KW"/>
</dbReference>
<dbReference type="EMBL" id="JARKIK010000074">
    <property type="protein sequence ID" value="KAK8727731.1"/>
    <property type="molecule type" value="Genomic_DNA"/>
</dbReference>
<evidence type="ECO:0000313" key="13">
    <source>
        <dbReference type="Proteomes" id="UP001445076"/>
    </source>
</evidence>
<dbReference type="Gene3D" id="3.30.50.10">
    <property type="entry name" value="Erythroid Transcription Factor GATA-1, subunit A"/>
    <property type="match status" value="1"/>
</dbReference>
<dbReference type="PROSITE" id="PS51030">
    <property type="entry name" value="NUCLEAR_REC_DBD_2"/>
    <property type="match status" value="1"/>
</dbReference>
<dbReference type="PANTHER" id="PTHR24082:SF482">
    <property type="entry name" value="NUCLEAR RECEPTOR"/>
    <property type="match status" value="1"/>
</dbReference>
<keyword evidence="2" id="KW-0863">Zinc-finger</keyword>
<dbReference type="GO" id="GO:0045944">
    <property type="term" value="P:positive regulation of transcription by RNA polymerase II"/>
    <property type="evidence" value="ECO:0007669"/>
    <property type="project" value="TreeGrafter"/>
</dbReference>
<reference evidence="12 13" key="1">
    <citation type="journal article" date="2024" name="BMC Genomics">
        <title>Genome assembly of redclaw crayfish (Cherax quadricarinatus) provides insights into its immune adaptation and hypoxia tolerance.</title>
        <authorList>
            <person name="Liu Z."/>
            <person name="Zheng J."/>
            <person name="Li H."/>
            <person name="Fang K."/>
            <person name="Wang S."/>
            <person name="He J."/>
            <person name="Zhou D."/>
            <person name="Weng S."/>
            <person name="Chi M."/>
            <person name="Gu Z."/>
            <person name="He J."/>
            <person name="Li F."/>
            <person name="Wang M."/>
        </authorList>
    </citation>
    <scope>NUCLEOTIDE SEQUENCE [LARGE SCALE GENOMIC DNA]</scope>
    <source>
        <strain evidence="12">ZL_2023a</strain>
    </source>
</reference>
<dbReference type="InterPro" id="IPR013088">
    <property type="entry name" value="Znf_NHR/GATA"/>
</dbReference>
<keyword evidence="5" id="KW-0238">DNA-binding</keyword>
<dbReference type="GO" id="GO:0004879">
    <property type="term" value="F:nuclear receptor activity"/>
    <property type="evidence" value="ECO:0007669"/>
    <property type="project" value="TreeGrafter"/>
</dbReference>
<evidence type="ECO:0000256" key="3">
    <source>
        <dbReference type="ARBA" id="ARBA00022833"/>
    </source>
</evidence>
<feature type="domain" description="Nuclear receptor" evidence="10">
    <location>
        <begin position="204"/>
        <end position="281"/>
    </location>
</feature>
<keyword evidence="4" id="KW-0805">Transcription regulation</keyword>
<dbReference type="SMART" id="SM00430">
    <property type="entry name" value="HOLI"/>
    <property type="match status" value="1"/>
</dbReference>
<evidence type="ECO:0000313" key="12">
    <source>
        <dbReference type="EMBL" id="KAK8727731.1"/>
    </source>
</evidence>
<dbReference type="GO" id="GO:0000978">
    <property type="term" value="F:RNA polymerase II cis-regulatory region sequence-specific DNA binding"/>
    <property type="evidence" value="ECO:0007669"/>
    <property type="project" value="TreeGrafter"/>
</dbReference>
<evidence type="ECO:0000256" key="2">
    <source>
        <dbReference type="ARBA" id="ARBA00022771"/>
    </source>
</evidence>
<gene>
    <name evidence="12" type="ORF">OTU49_009434</name>
</gene>
<keyword evidence="3" id="KW-0862">Zinc</keyword>
<dbReference type="InterPro" id="IPR000536">
    <property type="entry name" value="Nucl_hrmn_rcpt_lig-bd"/>
</dbReference>
<keyword evidence="13" id="KW-1185">Reference proteome</keyword>
<keyword evidence="6" id="KW-0804">Transcription</keyword>
<evidence type="ECO:0000256" key="5">
    <source>
        <dbReference type="ARBA" id="ARBA00023125"/>
    </source>
</evidence>
<dbReference type="Pfam" id="PF00105">
    <property type="entry name" value="zf-C4"/>
    <property type="match status" value="1"/>
</dbReference>
<feature type="region of interest" description="Disordered" evidence="9">
    <location>
        <begin position="151"/>
        <end position="206"/>
    </location>
</feature>
<sequence length="745" mass="84707">MSKDAYYQFGEPGGKTEGMSLPSLPTTSYWYNAHSSVGSSLYSDNETSVVSPCKGDQHINVKLPDNDRESLEWWTDGMCLSNQQRAFDGQYWEGYVPTSDQSGTGSEFEASDCPLAPLSCCTADHQNGYNSPEFLKTVEISRHDQDESSYCSESISSQEYSPASSNSIPVESKKPSPETLAIVEEHKKNQKRQKKEPKDKGKEDKRCGVCGDAARSMHFGGMACDSCKAFFRRSVQSGAYKSFHCPENKTCPISKQNRKVCQYCRFKKSQENGMEINWVMSETDRMVLWKNRLAKQRHVQEEKIKEKVYGDLPRSLDPQEADTLRTIVALQESTFRSISYPEGCYGDNVQALANLFVCICKKLGIFFKEVEDFQEVCETDRSLLLKSGIGMSIYLHGAYMYDYENQIWPAECNKEALKIPKISMDTLREFTGLPEAFDAIMKFYNKYAKDLKDEIVLVLICLIAFFQPDDPQFENPQKIQEIQLKYLELLRHYLVGKEGDVGAKITFPKLLVGLADVKEIVEFHSKVDIKPSINHQQIFTHSVAENQMSAVNELFQKASQGILPEFSSILTVSEKRQPLWQQSAAVRRRRSNSSIVVHGEQFYHPQTNQIFGGTPRTDMIITNPMEEIENFLRKQKLPSAQINEVSDYDDDYRGEDYRKNILCRDSGKATNTPPFNSDRQLQLVSSDRNRESDQADPLDKKKAVEVLCDILKHVSCADDEEFIQSLKQNLSPHLLINLAQKLSPS</sequence>
<dbReference type="SMART" id="SM00399">
    <property type="entry name" value="ZnF_C4"/>
    <property type="match status" value="1"/>
</dbReference>
<dbReference type="GO" id="GO:0000122">
    <property type="term" value="P:negative regulation of transcription by RNA polymerase II"/>
    <property type="evidence" value="ECO:0007669"/>
    <property type="project" value="TreeGrafter"/>
</dbReference>
<dbReference type="PRINTS" id="PR00047">
    <property type="entry name" value="STROIDFINGER"/>
</dbReference>
<dbReference type="AlphaFoldDB" id="A0AAW0WKZ5"/>
<feature type="compositionally biased region" description="Basic and acidic residues" evidence="9">
    <location>
        <begin position="196"/>
        <end position="206"/>
    </location>
</feature>
<feature type="compositionally biased region" description="Low complexity" evidence="9">
    <location>
        <begin position="151"/>
        <end position="165"/>
    </location>
</feature>
<dbReference type="InterPro" id="IPR001628">
    <property type="entry name" value="Znf_hrmn_rcpt"/>
</dbReference>
<evidence type="ECO:0000256" key="9">
    <source>
        <dbReference type="SAM" id="MobiDB-lite"/>
    </source>
</evidence>
<keyword evidence="1" id="KW-0479">Metal-binding</keyword>
<keyword evidence="7" id="KW-0675">Receptor</keyword>
<dbReference type="InterPro" id="IPR050234">
    <property type="entry name" value="Nuclear_hormone_rcpt_NR1"/>
</dbReference>
<dbReference type="PANTHER" id="PTHR24082">
    <property type="entry name" value="NUCLEAR HORMONE RECEPTOR"/>
    <property type="match status" value="1"/>
</dbReference>
<evidence type="ECO:0000259" key="10">
    <source>
        <dbReference type="PROSITE" id="PS51030"/>
    </source>
</evidence>